<proteinExistence type="predicted"/>
<feature type="compositionally biased region" description="Polar residues" evidence="1">
    <location>
        <begin position="147"/>
        <end position="157"/>
    </location>
</feature>
<accession>A0ABR2LD35</accession>
<feature type="compositionally biased region" description="Basic and acidic residues" evidence="1">
    <location>
        <begin position="229"/>
        <end position="239"/>
    </location>
</feature>
<dbReference type="InterPro" id="IPR010433">
    <property type="entry name" value="EIF-4B_pln"/>
</dbReference>
<evidence type="ECO:0000313" key="3">
    <source>
        <dbReference type="Proteomes" id="UP001412067"/>
    </source>
</evidence>
<feature type="region of interest" description="Disordered" evidence="1">
    <location>
        <begin position="253"/>
        <end position="300"/>
    </location>
</feature>
<protein>
    <submittedName>
        <fullName evidence="2">Uncharacterized protein</fullName>
    </submittedName>
</protein>
<dbReference type="PANTHER" id="PTHR32091">
    <property type="entry name" value="EUKARYOTIC TRANSLATION INITIATION FACTOR 4B"/>
    <property type="match status" value="1"/>
</dbReference>
<feature type="region of interest" description="Disordered" evidence="1">
    <location>
        <begin position="51"/>
        <end position="239"/>
    </location>
</feature>
<reference evidence="2 3" key="1">
    <citation type="journal article" date="2022" name="Nat. Plants">
        <title>Genomes of leafy and leafless Platanthera orchids illuminate the evolution of mycoheterotrophy.</title>
        <authorList>
            <person name="Li M.H."/>
            <person name="Liu K.W."/>
            <person name="Li Z."/>
            <person name="Lu H.C."/>
            <person name="Ye Q.L."/>
            <person name="Zhang D."/>
            <person name="Wang J.Y."/>
            <person name="Li Y.F."/>
            <person name="Zhong Z.M."/>
            <person name="Liu X."/>
            <person name="Yu X."/>
            <person name="Liu D.K."/>
            <person name="Tu X.D."/>
            <person name="Liu B."/>
            <person name="Hao Y."/>
            <person name="Liao X.Y."/>
            <person name="Jiang Y.T."/>
            <person name="Sun W.H."/>
            <person name="Chen J."/>
            <person name="Chen Y.Q."/>
            <person name="Ai Y."/>
            <person name="Zhai J.W."/>
            <person name="Wu S.S."/>
            <person name="Zhou Z."/>
            <person name="Hsiao Y.Y."/>
            <person name="Wu W.L."/>
            <person name="Chen Y.Y."/>
            <person name="Lin Y.F."/>
            <person name="Hsu J.L."/>
            <person name="Li C.Y."/>
            <person name="Wang Z.W."/>
            <person name="Zhao X."/>
            <person name="Zhong W.Y."/>
            <person name="Ma X.K."/>
            <person name="Ma L."/>
            <person name="Huang J."/>
            <person name="Chen G.Z."/>
            <person name="Huang M.Z."/>
            <person name="Huang L."/>
            <person name="Peng D.H."/>
            <person name="Luo Y.B."/>
            <person name="Zou S.Q."/>
            <person name="Chen S.P."/>
            <person name="Lan S."/>
            <person name="Tsai W.C."/>
            <person name="Van de Peer Y."/>
            <person name="Liu Z.J."/>
        </authorList>
    </citation>
    <scope>NUCLEOTIDE SEQUENCE [LARGE SCALE GENOMIC DNA]</scope>
    <source>
        <strain evidence="2">Lor288</strain>
    </source>
</reference>
<keyword evidence="3" id="KW-1185">Reference proteome</keyword>
<gene>
    <name evidence="2" type="ORF">KSP40_PGU006879</name>
</gene>
<comment type="caution">
    <text evidence="2">The sequence shown here is derived from an EMBL/GenBank/DDBJ whole genome shotgun (WGS) entry which is preliminary data.</text>
</comment>
<feature type="compositionally biased region" description="Basic and acidic residues" evidence="1">
    <location>
        <begin position="92"/>
        <end position="104"/>
    </location>
</feature>
<dbReference type="EMBL" id="JBBWWR010000021">
    <property type="protein sequence ID" value="KAK8937813.1"/>
    <property type="molecule type" value="Genomic_DNA"/>
</dbReference>
<evidence type="ECO:0000313" key="2">
    <source>
        <dbReference type="EMBL" id="KAK8937813.1"/>
    </source>
</evidence>
<feature type="compositionally biased region" description="Low complexity" evidence="1">
    <location>
        <begin position="254"/>
        <end position="278"/>
    </location>
</feature>
<dbReference type="Pfam" id="PF06273">
    <property type="entry name" value="eIF-4B"/>
    <property type="match status" value="2"/>
</dbReference>
<dbReference type="PANTHER" id="PTHR32091:SF20">
    <property type="entry name" value="EUKARYOTIC TRANSLATION INITIATION FACTOR 4B1"/>
    <property type="match status" value="1"/>
</dbReference>
<dbReference type="Proteomes" id="UP001412067">
    <property type="component" value="Unassembled WGS sequence"/>
</dbReference>
<evidence type="ECO:0000256" key="1">
    <source>
        <dbReference type="SAM" id="MobiDB-lite"/>
    </source>
</evidence>
<sequence length="352" mass="38637">MSKVWVGAWALESERAEAEERQRVDAATAASLFSSGFPMLFAGEPAQSFPSLQEAATKPKKKKSVPLKSSIGCAGHDGARRGLDVLSLPTGPRERTAEELEQSRVRGPFRYHGYGTGGGNDAAPSRRRPDFSLHDNSSRRADEADSWASTKKFTPTLDSDRQERHGFIRNVGASKADGVDNWSIGKKFIAPPPPKTHYGFGSGFRDSDPDSVSRPDPPLTRTSPFGAARPREEVLAEKGLDWRKMETEIELKKGLSSASSQSSRPSSVQSSRPGSSVSHLSGEGASPSPRPPKVNPFGNAKPREIILEEKGMDWRKIDLDLEHRGVDRFAHLFSSFTRVLSHLLLHEYFAFV</sequence>
<feature type="compositionally biased region" description="Basic and acidic residues" evidence="1">
    <location>
        <begin position="127"/>
        <end position="143"/>
    </location>
</feature>
<name>A0ABR2LD35_9ASPA</name>
<organism evidence="2 3">
    <name type="scientific">Platanthera guangdongensis</name>
    <dbReference type="NCBI Taxonomy" id="2320717"/>
    <lineage>
        <taxon>Eukaryota</taxon>
        <taxon>Viridiplantae</taxon>
        <taxon>Streptophyta</taxon>
        <taxon>Embryophyta</taxon>
        <taxon>Tracheophyta</taxon>
        <taxon>Spermatophyta</taxon>
        <taxon>Magnoliopsida</taxon>
        <taxon>Liliopsida</taxon>
        <taxon>Asparagales</taxon>
        <taxon>Orchidaceae</taxon>
        <taxon>Orchidoideae</taxon>
        <taxon>Orchideae</taxon>
        <taxon>Orchidinae</taxon>
        <taxon>Platanthera</taxon>
    </lineage>
</organism>